<dbReference type="Proteomes" id="UP000193685">
    <property type="component" value="Unassembled WGS sequence"/>
</dbReference>
<gene>
    <name evidence="1" type="ORF">BCR37DRAFT_381953</name>
</gene>
<evidence type="ECO:0000313" key="1">
    <source>
        <dbReference type="EMBL" id="ORY78988.1"/>
    </source>
</evidence>
<dbReference type="GeneID" id="63786375"/>
<protein>
    <submittedName>
        <fullName evidence="1">Uncharacterized protein</fullName>
    </submittedName>
</protein>
<keyword evidence="2" id="KW-1185">Reference proteome</keyword>
<reference evidence="1 2" key="1">
    <citation type="submission" date="2016-07" db="EMBL/GenBank/DDBJ databases">
        <title>Pervasive Adenine N6-methylation of Active Genes in Fungi.</title>
        <authorList>
            <consortium name="DOE Joint Genome Institute"/>
            <person name="Mondo S.J."/>
            <person name="Dannebaum R.O."/>
            <person name="Kuo R.C."/>
            <person name="Labutti K."/>
            <person name="Haridas S."/>
            <person name="Kuo A."/>
            <person name="Salamov A."/>
            <person name="Ahrendt S.R."/>
            <person name="Lipzen A."/>
            <person name="Sullivan W."/>
            <person name="Andreopoulos W.B."/>
            <person name="Clum A."/>
            <person name="Lindquist E."/>
            <person name="Daum C."/>
            <person name="Ramamoorthy G.K."/>
            <person name="Gryganskyi A."/>
            <person name="Culley D."/>
            <person name="Magnuson J.K."/>
            <person name="James T.Y."/>
            <person name="O'Malley M.A."/>
            <person name="Stajich J.E."/>
            <person name="Spatafora J.W."/>
            <person name="Visel A."/>
            <person name="Grigoriev I.V."/>
        </authorList>
    </citation>
    <scope>NUCLEOTIDE SEQUENCE [LARGE SCALE GENOMIC DNA]</scope>
    <source>
        <strain evidence="1 2">12-1054</strain>
    </source>
</reference>
<sequence length="83" mass="9182">MSIENCSVSLNMTAGILRSSRPYRHAAQSLSTSKDTYCRSLCQFGVLLNELANLREQGSTRKEQQASCLSENGAYESRSILYG</sequence>
<comment type="caution">
    <text evidence="1">The sequence shown here is derived from an EMBL/GenBank/DDBJ whole genome shotgun (WGS) entry which is preliminary data.</text>
</comment>
<dbReference type="EMBL" id="MCFI01000016">
    <property type="protein sequence ID" value="ORY78988.1"/>
    <property type="molecule type" value="Genomic_DNA"/>
</dbReference>
<dbReference type="RefSeq" id="XP_040723620.1">
    <property type="nucleotide sequence ID" value="XM_040869776.1"/>
</dbReference>
<organism evidence="1 2">
    <name type="scientific">Protomyces lactucae-debilis</name>
    <dbReference type="NCBI Taxonomy" id="2754530"/>
    <lineage>
        <taxon>Eukaryota</taxon>
        <taxon>Fungi</taxon>
        <taxon>Dikarya</taxon>
        <taxon>Ascomycota</taxon>
        <taxon>Taphrinomycotina</taxon>
        <taxon>Taphrinomycetes</taxon>
        <taxon>Taphrinales</taxon>
        <taxon>Protomycetaceae</taxon>
        <taxon>Protomyces</taxon>
    </lineage>
</organism>
<name>A0A1Y2F4Z2_PROLT</name>
<evidence type="ECO:0000313" key="2">
    <source>
        <dbReference type="Proteomes" id="UP000193685"/>
    </source>
</evidence>
<proteinExistence type="predicted"/>
<accession>A0A1Y2F4Z2</accession>
<dbReference type="AlphaFoldDB" id="A0A1Y2F4Z2"/>